<organism evidence="2 3">
    <name type="scientific">Knipowitschia caucasica</name>
    <name type="common">Caucasian dwarf goby</name>
    <name type="synonym">Pomatoschistus caucasicus</name>
    <dbReference type="NCBI Taxonomy" id="637954"/>
    <lineage>
        <taxon>Eukaryota</taxon>
        <taxon>Metazoa</taxon>
        <taxon>Chordata</taxon>
        <taxon>Craniata</taxon>
        <taxon>Vertebrata</taxon>
        <taxon>Euteleostomi</taxon>
        <taxon>Actinopterygii</taxon>
        <taxon>Neopterygii</taxon>
        <taxon>Teleostei</taxon>
        <taxon>Neoteleostei</taxon>
        <taxon>Acanthomorphata</taxon>
        <taxon>Gobiaria</taxon>
        <taxon>Gobiiformes</taxon>
        <taxon>Gobioidei</taxon>
        <taxon>Gobiidae</taxon>
        <taxon>Gobiinae</taxon>
        <taxon>Knipowitschia</taxon>
    </lineage>
</organism>
<dbReference type="Proteomes" id="UP001497482">
    <property type="component" value="Chromosome 22"/>
</dbReference>
<evidence type="ECO:0000256" key="1">
    <source>
        <dbReference type="SAM" id="MobiDB-lite"/>
    </source>
</evidence>
<feature type="compositionally biased region" description="Low complexity" evidence="1">
    <location>
        <begin position="56"/>
        <end position="71"/>
    </location>
</feature>
<sequence length="99" mass="10671">MSPGERGLLQIVPGERQPLPGEASLCPTAVSRIVIPMEKTSLLSEKHSSSWVVVKKMSSKQSSRSNASVRCSSRDEELGGRLQLSPWSAAVEVPGRSCH</sequence>
<dbReference type="AlphaFoldDB" id="A0AAV2L7U5"/>
<protein>
    <submittedName>
        <fullName evidence="2">Uncharacterized protein</fullName>
    </submittedName>
</protein>
<evidence type="ECO:0000313" key="2">
    <source>
        <dbReference type="EMBL" id="CAL1598004.1"/>
    </source>
</evidence>
<feature type="region of interest" description="Disordered" evidence="1">
    <location>
        <begin position="1"/>
        <end position="23"/>
    </location>
</feature>
<dbReference type="EMBL" id="OZ035844">
    <property type="protein sequence ID" value="CAL1598004.1"/>
    <property type="molecule type" value="Genomic_DNA"/>
</dbReference>
<accession>A0AAV2L7U5</accession>
<name>A0AAV2L7U5_KNICA</name>
<feature type="region of interest" description="Disordered" evidence="1">
    <location>
        <begin position="56"/>
        <end position="79"/>
    </location>
</feature>
<gene>
    <name evidence="2" type="ORF">KC01_LOCUS26461</name>
</gene>
<reference evidence="2 3" key="1">
    <citation type="submission" date="2024-04" db="EMBL/GenBank/DDBJ databases">
        <authorList>
            <person name="Waldvogel A.-M."/>
            <person name="Schoenle A."/>
        </authorList>
    </citation>
    <scope>NUCLEOTIDE SEQUENCE [LARGE SCALE GENOMIC DNA]</scope>
</reference>
<evidence type="ECO:0000313" key="3">
    <source>
        <dbReference type="Proteomes" id="UP001497482"/>
    </source>
</evidence>
<proteinExistence type="predicted"/>
<keyword evidence="3" id="KW-1185">Reference proteome</keyword>